<reference evidence="3" key="1">
    <citation type="journal article" date="2019" name="Int. J. Syst. Evol. Microbiol.">
        <title>The Global Catalogue of Microorganisms (GCM) 10K type strain sequencing project: providing services to taxonomists for standard genome sequencing and annotation.</title>
        <authorList>
            <consortium name="The Broad Institute Genomics Platform"/>
            <consortium name="The Broad Institute Genome Sequencing Center for Infectious Disease"/>
            <person name="Wu L."/>
            <person name="Ma J."/>
        </authorList>
    </citation>
    <scope>NUCLEOTIDE SEQUENCE [LARGE SCALE GENOMIC DNA]</scope>
    <source>
        <strain evidence="3">ZS-22-S1</strain>
    </source>
</reference>
<feature type="region of interest" description="Disordered" evidence="1">
    <location>
        <begin position="1"/>
        <end position="58"/>
    </location>
</feature>
<protein>
    <submittedName>
        <fullName evidence="2">Uncharacterized protein</fullName>
    </submittedName>
</protein>
<dbReference type="RefSeq" id="WP_378061023.1">
    <property type="nucleotide sequence ID" value="NZ_JBHSIS010000022.1"/>
</dbReference>
<name>A0ABV9SC13_9PSEU</name>
<comment type="caution">
    <text evidence="2">The sequence shown here is derived from an EMBL/GenBank/DDBJ whole genome shotgun (WGS) entry which is preliminary data.</text>
</comment>
<sequence length="143" mass="15398">MLASACATTQESQEPRTGTTETTATSESTTPDRQPARTPPAGGDAVAKSQIDDSQLPESYPQMVWTEDDGMSLGVVAQEGGCGRASVEIPEQTEARVVVLMVETQPAEPKSCTMDLRYPKITTELDAPLDDRTVVLRTEQRKA</sequence>
<feature type="compositionally biased region" description="Low complexity" evidence="1">
    <location>
        <begin position="17"/>
        <end position="29"/>
    </location>
</feature>
<evidence type="ECO:0000313" key="2">
    <source>
        <dbReference type="EMBL" id="MFC4858524.1"/>
    </source>
</evidence>
<proteinExistence type="predicted"/>
<evidence type="ECO:0000256" key="1">
    <source>
        <dbReference type="SAM" id="MobiDB-lite"/>
    </source>
</evidence>
<dbReference type="Proteomes" id="UP001595859">
    <property type="component" value="Unassembled WGS sequence"/>
</dbReference>
<keyword evidence="3" id="KW-1185">Reference proteome</keyword>
<accession>A0ABV9SC13</accession>
<organism evidence="2 3">
    <name type="scientific">Actinophytocola glycyrrhizae</name>
    <dbReference type="NCBI Taxonomy" id="2044873"/>
    <lineage>
        <taxon>Bacteria</taxon>
        <taxon>Bacillati</taxon>
        <taxon>Actinomycetota</taxon>
        <taxon>Actinomycetes</taxon>
        <taxon>Pseudonocardiales</taxon>
        <taxon>Pseudonocardiaceae</taxon>
    </lineage>
</organism>
<feature type="compositionally biased region" description="Polar residues" evidence="1">
    <location>
        <begin position="1"/>
        <end position="16"/>
    </location>
</feature>
<dbReference type="EMBL" id="JBHSIS010000022">
    <property type="protein sequence ID" value="MFC4858524.1"/>
    <property type="molecule type" value="Genomic_DNA"/>
</dbReference>
<evidence type="ECO:0000313" key="3">
    <source>
        <dbReference type="Proteomes" id="UP001595859"/>
    </source>
</evidence>
<gene>
    <name evidence="2" type="ORF">ACFPCV_33935</name>
</gene>